<feature type="compositionally biased region" description="Pro residues" evidence="1">
    <location>
        <begin position="22"/>
        <end position="32"/>
    </location>
</feature>
<feature type="compositionally biased region" description="Low complexity" evidence="1">
    <location>
        <begin position="33"/>
        <end position="49"/>
    </location>
</feature>
<organism evidence="2 3">
    <name type="scientific">Panicum virgatum</name>
    <name type="common">Blackwell switchgrass</name>
    <dbReference type="NCBI Taxonomy" id="38727"/>
    <lineage>
        <taxon>Eukaryota</taxon>
        <taxon>Viridiplantae</taxon>
        <taxon>Streptophyta</taxon>
        <taxon>Embryophyta</taxon>
        <taxon>Tracheophyta</taxon>
        <taxon>Spermatophyta</taxon>
        <taxon>Magnoliopsida</taxon>
        <taxon>Liliopsida</taxon>
        <taxon>Poales</taxon>
        <taxon>Poaceae</taxon>
        <taxon>PACMAD clade</taxon>
        <taxon>Panicoideae</taxon>
        <taxon>Panicodae</taxon>
        <taxon>Paniceae</taxon>
        <taxon>Panicinae</taxon>
        <taxon>Panicum</taxon>
        <taxon>Panicum sect. Hiantes</taxon>
    </lineage>
</organism>
<comment type="caution">
    <text evidence="2">The sequence shown here is derived from an EMBL/GenBank/DDBJ whole genome shotgun (WGS) entry which is preliminary data.</text>
</comment>
<name>A0A8T0NXG3_PANVG</name>
<evidence type="ECO:0000313" key="2">
    <source>
        <dbReference type="EMBL" id="KAG2553448.1"/>
    </source>
</evidence>
<protein>
    <submittedName>
        <fullName evidence="2">Uncharacterized protein</fullName>
    </submittedName>
</protein>
<keyword evidence="3" id="KW-1185">Reference proteome</keyword>
<feature type="region of interest" description="Disordered" evidence="1">
    <location>
        <begin position="168"/>
        <end position="194"/>
    </location>
</feature>
<dbReference type="EMBL" id="CM029053">
    <property type="protein sequence ID" value="KAG2553448.1"/>
    <property type="molecule type" value="Genomic_DNA"/>
</dbReference>
<evidence type="ECO:0000313" key="3">
    <source>
        <dbReference type="Proteomes" id="UP000823388"/>
    </source>
</evidence>
<reference evidence="2" key="1">
    <citation type="submission" date="2020-05" db="EMBL/GenBank/DDBJ databases">
        <title>WGS assembly of Panicum virgatum.</title>
        <authorList>
            <person name="Lovell J.T."/>
            <person name="Jenkins J."/>
            <person name="Shu S."/>
            <person name="Juenger T.E."/>
            <person name="Schmutz J."/>
        </authorList>
    </citation>
    <scope>NUCLEOTIDE SEQUENCE</scope>
    <source>
        <strain evidence="2">AP13</strain>
    </source>
</reference>
<gene>
    <name evidence="2" type="ORF">PVAP13_9KG523078</name>
</gene>
<feature type="compositionally biased region" description="Low complexity" evidence="1">
    <location>
        <begin position="168"/>
        <end position="181"/>
    </location>
</feature>
<proteinExistence type="predicted"/>
<evidence type="ECO:0000256" key="1">
    <source>
        <dbReference type="SAM" id="MobiDB-lite"/>
    </source>
</evidence>
<feature type="region of interest" description="Disordered" evidence="1">
    <location>
        <begin position="17"/>
        <end position="49"/>
    </location>
</feature>
<sequence>MMNLRVTLRSLRVCPRPFTPLASPPPPAPPRYFPSRSLRLSRSPPYSPPLSLSDLGVISSAEQPGRQRPPSLLSTSQRPTLLLPAVLLPLPFFSAPWPAAGEERRAEPLCSVAGGGGGEARRGPSAPWPAAGRWRHSGPLSAPWPAAGRGGAAVRRQGGEGWRGVAAAGTGARGAGPAAWRGGDGVGRRRRRPPPRRSSFFFCKKISTFFLNSFFIFSDEIFF</sequence>
<accession>A0A8T0NXG3</accession>
<dbReference type="AlphaFoldDB" id="A0A8T0NXG3"/>
<dbReference type="Proteomes" id="UP000823388">
    <property type="component" value="Chromosome 9K"/>
</dbReference>